<keyword evidence="3" id="KW-1003">Cell membrane</keyword>
<dbReference type="SMART" id="SM00382">
    <property type="entry name" value="AAA"/>
    <property type="match status" value="1"/>
</dbReference>
<comment type="similarity">
    <text evidence="11">Belongs to the ABC transporter superfamily. Sulfate/tungstate importer (TC 3.A.1.6) family.</text>
</comment>
<dbReference type="PROSITE" id="PS00211">
    <property type="entry name" value="ABC_TRANSPORTER_1"/>
    <property type="match status" value="1"/>
</dbReference>
<feature type="compositionally biased region" description="Low complexity" evidence="17">
    <location>
        <begin position="1"/>
        <end position="39"/>
    </location>
</feature>
<evidence type="ECO:0000256" key="13">
    <source>
        <dbReference type="ARBA" id="ARBA00039025"/>
    </source>
</evidence>
<evidence type="ECO:0000256" key="14">
    <source>
        <dbReference type="ARBA" id="ARBA00041133"/>
    </source>
</evidence>
<dbReference type="CDD" id="cd03259">
    <property type="entry name" value="ABC_Carb_Solutes_like"/>
    <property type="match status" value="1"/>
</dbReference>
<sequence length="423" mass="44741">MSGDSNSGTASGTNAASATKTTGDASSTTGSTAESVETVGTREWPGADGTETPEGAGREPILELDGAGKRFGDETVVEDLSLSVREGEILTLLGPSGCGKTTTLRLVAGLEWLDAGEVRIGGDVVAGNGTFREPENRGVGVVFQEFALFPHLTAAENVGFGLQDRSDAERERRVTELLALVGLADQRDSHPDELSGGQQQRVALARSLAPEPDVLLLDEPFSNLDVDLRVRMREEVRSILKGAGVTAVSVTHDQEEAMSMSDRVAVMNDGRIEQVGRPERVFQHPESRFVAGFLGHASFLGGTVREGAVELGIGDVPADRIHGLAPEYGGSDVEVLVRPDDLRAEPVDGEGNGSGPPGHGAVAARRYLGPTVLYEVALDTGEHVTCMHNHDVRLERGRRVALSLVADHDLSWFPEGAETVVDG</sequence>
<dbReference type="Gene3D" id="2.40.50.100">
    <property type="match status" value="1"/>
</dbReference>
<evidence type="ECO:0000256" key="8">
    <source>
        <dbReference type="ARBA" id="ARBA00023004"/>
    </source>
</evidence>
<evidence type="ECO:0000256" key="5">
    <source>
        <dbReference type="ARBA" id="ARBA00022505"/>
    </source>
</evidence>
<protein>
    <recommendedName>
        <fullName evidence="14">Molybdate/tungstate import ATP-binding protein WtpC</fullName>
        <ecNumber evidence="13">7.3.2.6</ecNumber>
    </recommendedName>
</protein>
<dbReference type="GO" id="GO:1901238">
    <property type="term" value="F:ABC-type tungstate transporter activity"/>
    <property type="evidence" value="ECO:0007669"/>
    <property type="project" value="UniProtKB-EC"/>
</dbReference>
<dbReference type="AlphaFoldDB" id="A0A7D5QG92"/>
<keyword evidence="5" id="KW-0500">Molybdenum</keyword>
<dbReference type="RefSeq" id="WP_179270465.1">
    <property type="nucleotide sequence ID" value="NZ_CP058579.1"/>
</dbReference>
<dbReference type="PROSITE" id="PS50893">
    <property type="entry name" value="ABC_TRANSPORTER_2"/>
    <property type="match status" value="1"/>
</dbReference>
<evidence type="ECO:0000256" key="7">
    <source>
        <dbReference type="ARBA" id="ARBA00022840"/>
    </source>
</evidence>
<dbReference type="FunFam" id="3.40.50.300:FF:000425">
    <property type="entry name" value="Probable ABC transporter, ATP-binding subunit"/>
    <property type="match status" value="1"/>
</dbReference>
<dbReference type="PANTHER" id="PTHR42781">
    <property type="entry name" value="SPERMIDINE/PUTRESCINE IMPORT ATP-BINDING PROTEIN POTA"/>
    <property type="match status" value="1"/>
</dbReference>
<dbReference type="EMBL" id="CP058579">
    <property type="protein sequence ID" value="QLG63881.1"/>
    <property type="molecule type" value="Genomic_DNA"/>
</dbReference>
<evidence type="ECO:0000256" key="1">
    <source>
        <dbReference type="ARBA" id="ARBA00004202"/>
    </source>
</evidence>
<dbReference type="InterPro" id="IPR017871">
    <property type="entry name" value="ABC_transporter-like_CS"/>
</dbReference>
<dbReference type="Gene3D" id="3.40.50.300">
    <property type="entry name" value="P-loop containing nucleotide triphosphate hydrolases"/>
    <property type="match status" value="1"/>
</dbReference>
<dbReference type="PANTHER" id="PTHR42781:SF4">
    <property type="entry name" value="SPERMIDINE_PUTRESCINE IMPORT ATP-BINDING PROTEIN POTA"/>
    <property type="match status" value="1"/>
</dbReference>
<dbReference type="InterPro" id="IPR003593">
    <property type="entry name" value="AAA+_ATPase"/>
</dbReference>
<feature type="compositionally biased region" description="Basic and acidic residues" evidence="17">
    <location>
        <begin position="56"/>
        <end position="69"/>
    </location>
</feature>
<comment type="subcellular location">
    <subcellularLocation>
        <location evidence="1">Cell membrane</location>
        <topology evidence="1">Peripheral membrane protein</topology>
    </subcellularLocation>
</comment>
<dbReference type="InterPro" id="IPR003439">
    <property type="entry name" value="ABC_transporter-like_ATP-bd"/>
</dbReference>
<dbReference type="GO" id="GO:0015408">
    <property type="term" value="F:ABC-type ferric iron transporter activity"/>
    <property type="evidence" value="ECO:0007669"/>
    <property type="project" value="InterPro"/>
</dbReference>
<keyword evidence="10" id="KW-0472">Membrane</keyword>
<comment type="function">
    <text evidence="16">Part of the ABC transporter complex WtpABC involved in molybdate/tungstate import. Responsible for energy coupling to the transport system.</text>
</comment>
<evidence type="ECO:0000256" key="4">
    <source>
        <dbReference type="ARBA" id="ARBA00022496"/>
    </source>
</evidence>
<dbReference type="KEGG" id="halu:HUG12_20020"/>
<comment type="subunit">
    <text evidence="12">The complex is composed of two ATP-binding proteins (WtpC), two transmembrane proteins (WtpB) and a solute-binding protein (WtpA).</text>
</comment>
<comment type="catalytic activity">
    <reaction evidence="15">
        <text>tungstate(in) + ATP + H2O = tungstate(out) + ADP + phosphate + H(+)</text>
        <dbReference type="Rhea" id="RHEA:35027"/>
        <dbReference type="ChEBI" id="CHEBI:15377"/>
        <dbReference type="ChEBI" id="CHEBI:15378"/>
        <dbReference type="ChEBI" id="CHEBI:30616"/>
        <dbReference type="ChEBI" id="CHEBI:43474"/>
        <dbReference type="ChEBI" id="CHEBI:46502"/>
        <dbReference type="ChEBI" id="CHEBI:456216"/>
        <dbReference type="EC" id="7.3.2.6"/>
    </reaction>
</comment>
<dbReference type="SUPFAM" id="SSF50331">
    <property type="entry name" value="MOP-like"/>
    <property type="match status" value="1"/>
</dbReference>
<evidence type="ECO:0000256" key="3">
    <source>
        <dbReference type="ARBA" id="ARBA00022475"/>
    </source>
</evidence>
<dbReference type="Pfam" id="PF00005">
    <property type="entry name" value="ABC_tran"/>
    <property type="match status" value="1"/>
</dbReference>
<accession>A0A7D5QG92</accession>
<keyword evidence="2" id="KW-0813">Transport</keyword>
<dbReference type="OrthoDB" id="18368at2157"/>
<dbReference type="GO" id="GO:0043190">
    <property type="term" value="C:ATP-binding cassette (ABC) transporter complex"/>
    <property type="evidence" value="ECO:0007669"/>
    <property type="project" value="InterPro"/>
</dbReference>
<dbReference type="InterPro" id="IPR008995">
    <property type="entry name" value="Mo/tungstate-bd_C_term_dom"/>
</dbReference>
<keyword evidence="8" id="KW-0408">Iron</keyword>
<evidence type="ECO:0000256" key="17">
    <source>
        <dbReference type="SAM" id="MobiDB-lite"/>
    </source>
</evidence>
<evidence type="ECO:0000259" key="18">
    <source>
        <dbReference type="PROSITE" id="PS50893"/>
    </source>
</evidence>
<keyword evidence="4" id="KW-0410">Iron transport</keyword>
<evidence type="ECO:0000256" key="12">
    <source>
        <dbReference type="ARBA" id="ARBA00038781"/>
    </source>
</evidence>
<keyword evidence="6" id="KW-0547">Nucleotide-binding</keyword>
<evidence type="ECO:0000256" key="11">
    <source>
        <dbReference type="ARBA" id="ARBA00038307"/>
    </source>
</evidence>
<evidence type="ECO:0000256" key="2">
    <source>
        <dbReference type="ARBA" id="ARBA00022448"/>
    </source>
</evidence>
<dbReference type="InterPro" id="IPR050093">
    <property type="entry name" value="ABC_SmlMolc_Importer"/>
</dbReference>
<proteinExistence type="inferred from homology"/>
<evidence type="ECO:0000313" key="19">
    <source>
        <dbReference type="EMBL" id="QLG63881.1"/>
    </source>
</evidence>
<feature type="domain" description="ABC transporter" evidence="18">
    <location>
        <begin position="62"/>
        <end position="294"/>
    </location>
</feature>
<evidence type="ECO:0000256" key="15">
    <source>
        <dbReference type="ARBA" id="ARBA00047936"/>
    </source>
</evidence>
<dbReference type="InterPro" id="IPR015853">
    <property type="entry name" value="ABC_transpr_FbpC"/>
</dbReference>
<dbReference type="Proteomes" id="UP000509626">
    <property type="component" value="Chromosome"/>
</dbReference>
<evidence type="ECO:0000313" key="20">
    <source>
        <dbReference type="Proteomes" id="UP000509626"/>
    </source>
</evidence>
<keyword evidence="20" id="KW-1185">Reference proteome</keyword>
<evidence type="ECO:0000256" key="10">
    <source>
        <dbReference type="ARBA" id="ARBA00023136"/>
    </source>
</evidence>
<dbReference type="Pfam" id="PF08402">
    <property type="entry name" value="TOBE_2"/>
    <property type="match status" value="1"/>
</dbReference>
<dbReference type="InterPro" id="IPR027417">
    <property type="entry name" value="P-loop_NTPase"/>
</dbReference>
<dbReference type="SUPFAM" id="SSF52540">
    <property type="entry name" value="P-loop containing nucleoside triphosphate hydrolases"/>
    <property type="match status" value="1"/>
</dbReference>
<keyword evidence="9" id="KW-0406">Ion transport</keyword>
<gene>
    <name evidence="19" type="ORF">HUG12_20020</name>
</gene>
<feature type="region of interest" description="Disordered" evidence="17">
    <location>
        <begin position="1"/>
        <end position="69"/>
    </location>
</feature>
<dbReference type="GO" id="GO:0016887">
    <property type="term" value="F:ATP hydrolysis activity"/>
    <property type="evidence" value="ECO:0007669"/>
    <property type="project" value="InterPro"/>
</dbReference>
<evidence type="ECO:0000256" key="6">
    <source>
        <dbReference type="ARBA" id="ARBA00022741"/>
    </source>
</evidence>
<evidence type="ECO:0000256" key="9">
    <source>
        <dbReference type="ARBA" id="ARBA00023065"/>
    </source>
</evidence>
<organism evidence="19 20">
    <name type="scientific">Halorarum salinum</name>
    <dbReference type="NCBI Taxonomy" id="2743089"/>
    <lineage>
        <taxon>Archaea</taxon>
        <taxon>Methanobacteriati</taxon>
        <taxon>Methanobacteriota</taxon>
        <taxon>Stenosarchaea group</taxon>
        <taxon>Halobacteria</taxon>
        <taxon>Halobacteriales</taxon>
        <taxon>Haloferacaceae</taxon>
        <taxon>Halorarum</taxon>
    </lineage>
</organism>
<dbReference type="GeneID" id="56039797"/>
<dbReference type="InterPro" id="IPR013611">
    <property type="entry name" value="Transp-assoc_OB_typ2"/>
</dbReference>
<reference evidence="19 20" key="1">
    <citation type="submission" date="2020-06" db="EMBL/GenBank/DDBJ databases">
        <title>NJ-3-1, isolated from saline soil.</title>
        <authorList>
            <person name="Cui H.L."/>
            <person name="Shi X."/>
        </authorList>
    </citation>
    <scope>NUCLEOTIDE SEQUENCE [LARGE SCALE GENOMIC DNA]</scope>
    <source>
        <strain evidence="19 20">NJ-3-1</strain>
    </source>
</reference>
<keyword evidence="7 19" id="KW-0067">ATP-binding</keyword>
<evidence type="ECO:0000256" key="16">
    <source>
        <dbReference type="ARBA" id="ARBA00057369"/>
    </source>
</evidence>
<dbReference type="EC" id="7.3.2.6" evidence="13"/>
<name>A0A7D5QG92_9EURY</name>
<dbReference type="GO" id="GO:0005524">
    <property type="term" value="F:ATP binding"/>
    <property type="evidence" value="ECO:0007669"/>
    <property type="project" value="UniProtKB-KW"/>
</dbReference>